<gene>
    <name evidence="2" type="ORF">WMY93_025816</name>
</gene>
<accession>A0AAW0N1F9</accession>
<evidence type="ECO:0000313" key="2">
    <source>
        <dbReference type="EMBL" id="KAK7886195.1"/>
    </source>
</evidence>
<evidence type="ECO:0000256" key="1">
    <source>
        <dbReference type="SAM" id="MobiDB-lite"/>
    </source>
</evidence>
<evidence type="ECO:0008006" key="4">
    <source>
        <dbReference type="Google" id="ProtNLM"/>
    </source>
</evidence>
<dbReference type="Pfam" id="PF13424">
    <property type="entry name" value="TPR_12"/>
    <property type="match status" value="1"/>
</dbReference>
<comment type="caution">
    <text evidence="2">The sequence shown here is derived from an EMBL/GenBank/DDBJ whole genome shotgun (WGS) entry which is preliminary data.</text>
</comment>
<dbReference type="AlphaFoldDB" id="A0AAW0N1F9"/>
<dbReference type="InterPro" id="IPR019734">
    <property type="entry name" value="TPR_rpt"/>
</dbReference>
<feature type="compositionally biased region" description="Basic and acidic residues" evidence="1">
    <location>
        <begin position="171"/>
        <end position="193"/>
    </location>
</feature>
<dbReference type="Proteomes" id="UP001460270">
    <property type="component" value="Unassembled WGS sequence"/>
</dbReference>
<proteinExistence type="predicted"/>
<reference evidence="3" key="1">
    <citation type="submission" date="2024-04" db="EMBL/GenBank/DDBJ databases">
        <title>Salinicola lusitanus LLJ914,a marine bacterium isolated from the Okinawa Trough.</title>
        <authorList>
            <person name="Li J."/>
        </authorList>
    </citation>
    <scope>NUCLEOTIDE SEQUENCE [LARGE SCALE GENOMIC DNA]</scope>
</reference>
<dbReference type="InterPro" id="IPR024812">
    <property type="entry name" value="TPR_24"/>
</dbReference>
<organism evidence="2 3">
    <name type="scientific">Mugilogobius chulae</name>
    <name type="common">yellowstripe goby</name>
    <dbReference type="NCBI Taxonomy" id="88201"/>
    <lineage>
        <taxon>Eukaryota</taxon>
        <taxon>Metazoa</taxon>
        <taxon>Chordata</taxon>
        <taxon>Craniata</taxon>
        <taxon>Vertebrata</taxon>
        <taxon>Euteleostomi</taxon>
        <taxon>Actinopterygii</taxon>
        <taxon>Neopterygii</taxon>
        <taxon>Teleostei</taxon>
        <taxon>Neoteleostei</taxon>
        <taxon>Acanthomorphata</taxon>
        <taxon>Gobiaria</taxon>
        <taxon>Gobiiformes</taxon>
        <taxon>Gobioidei</taxon>
        <taxon>Gobiidae</taxon>
        <taxon>Gobionellinae</taxon>
        <taxon>Mugilogobius</taxon>
    </lineage>
</organism>
<dbReference type="SUPFAM" id="SSF48452">
    <property type="entry name" value="TPR-like"/>
    <property type="match status" value="1"/>
</dbReference>
<dbReference type="PANTHER" id="PTHR47050:SF1">
    <property type="entry name" value="TETRATRICOPEPTIDE REPEAT PROTEIN 24-LIKE"/>
    <property type="match status" value="1"/>
</dbReference>
<feature type="region of interest" description="Disordered" evidence="1">
    <location>
        <begin position="140"/>
        <end position="218"/>
    </location>
</feature>
<dbReference type="InterPro" id="IPR011990">
    <property type="entry name" value="TPR-like_helical_dom_sf"/>
</dbReference>
<name>A0AAW0N1F9_9GOBI</name>
<protein>
    <recommendedName>
        <fullName evidence="4">Tetratricopeptide repeat domain 24</fullName>
    </recommendedName>
</protein>
<evidence type="ECO:0000313" key="3">
    <source>
        <dbReference type="Proteomes" id="UP001460270"/>
    </source>
</evidence>
<keyword evidence="3" id="KW-1185">Reference proteome</keyword>
<dbReference type="EMBL" id="JBBPFD010000019">
    <property type="protein sequence ID" value="KAK7886195.1"/>
    <property type="molecule type" value="Genomic_DNA"/>
</dbReference>
<feature type="compositionally biased region" description="Polar residues" evidence="1">
    <location>
        <begin position="194"/>
        <end position="214"/>
    </location>
</feature>
<dbReference type="PANTHER" id="PTHR47050">
    <property type="entry name" value="TETRATRICOPEPTIDE REPEAT PROTEIN 24"/>
    <property type="match status" value="1"/>
</dbReference>
<dbReference type="Gene3D" id="1.25.40.10">
    <property type="entry name" value="Tetratricopeptide repeat domain"/>
    <property type="match status" value="1"/>
</dbReference>
<dbReference type="SMART" id="SM00028">
    <property type="entry name" value="TPR"/>
    <property type="match status" value="2"/>
</dbReference>
<sequence>MLYSPGHRKANPSAAPSGPHCLPAKHSLKGWRMDSGTAWRASQCFSNLALACRHLGNNEEAIESFNHALQGFTDSEEHSAKVQVCEALAEVYLKQRKQQKAIQLYRQALLSLSHCQDSEGVGQRLVERLTAALRITVAQRPRPSGLTRPYPRSPLSRRLDTPSPTKTTNQQKEEGKVEELAEPWSDRELHTDSEVSLVQKTQVPPSDSPDSAQTPPLLERLRSRFCSLM</sequence>